<dbReference type="SUPFAM" id="SSF53474">
    <property type="entry name" value="alpha/beta-Hydrolases"/>
    <property type="match status" value="1"/>
</dbReference>
<proteinExistence type="predicted"/>
<dbReference type="EMBL" id="JBHSAJ010000069">
    <property type="protein sequence ID" value="MFC3937624.1"/>
    <property type="molecule type" value="Genomic_DNA"/>
</dbReference>
<comment type="caution">
    <text evidence="2">The sequence shown here is derived from an EMBL/GenBank/DDBJ whole genome shotgun (WGS) entry which is preliminary data.</text>
</comment>
<keyword evidence="3" id="KW-1185">Reference proteome</keyword>
<evidence type="ECO:0000256" key="1">
    <source>
        <dbReference type="SAM" id="MobiDB-lite"/>
    </source>
</evidence>
<name>A0ABV8DGH4_9BURK</name>
<dbReference type="InterPro" id="IPR029058">
    <property type="entry name" value="AB_hydrolase_fold"/>
</dbReference>
<sequence>MLNVKHLSASAAPLRPLASPVLAFFVATAIAGVLGGCASPPPFYAAAASESLVNVYGPEASTETPTAPAQANAQEAPAATQTPPPAERFALRPLPGADGATLLALTRSERTASLRYRVIVIPGSGCAGMGPIADRYFAGLLHAQVLVLHKPGVDPQARTAPADCARDFVQQDRLSRWLAHARAALVADAQQRAREGTPALPQLLVGISEGAELLPALAPEVPQLAGLVVLASSGLDPQEAGALQAQRLGAQADWEELGRMVAGRSPDSAVAQGRSVGYWRDLWNWSLTLPLVRSPWPLLQVWGGDDALVPLAAYERFAELASLRTVPYCARRLDGANHGLQRSAGPLTDGVQLVWAWIEQWARNPASGLCAPLLDRPLMLLPSVGVP</sequence>
<dbReference type="Gene3D" id="3.40.50.1820">
    <property type="entry name" value="alpha/beta hydrolase"/>
    <property type="match status" value="1"/>
</dbReference>
<evidence type="ECO:0000313" key="2">
    <source>
        <dbReference type="EMBL" id="MFC3937624.1"/>
    </source>
</evidence>
<dbReference type="Proteomes" id="UP001595693">
    <property type="component" value="Unassembled WGS sequence"/>
</dbReference>
<dbReference type="RefSeq" id="WP_238385514.1">
    <property type="nucleotide sequence ID" value="NZ_JAMXAX010000060.1"/>
</dbReference>
<protein>
    <submittedName>
        <fullName evidence="2">Alpha/beta hydrolase</fullName>
    </submittedName>
</protein>
<reference evidence="3" key="1">
    <citation type="journal article" date="2019" name="Int. J. Syst. Evol. Microbiol.">
        <title>The Global Catalogue of Microorganisms (GCM) 10K type strain sequencing project: providing services to taxonomists for standard genome sequencing and annotation.</title>
        <authorList>
            <consortium name="The Broad Institute Genomics Platform"/>
            <consortium name="The Broad Institute Genome Sequencing Center for Infectious Disease"/>
            <person name="Wu L."/>
            <person name="Ma J."/>
        </authorList>
    </citation>
    <scope>NUCLEOTIDE SEQUENCE [LARGE SCALE GENOMIC DNA]</scope>
    <source>
        <strain evidence="3">CCUG 2113</strain>
    </source>
</reference>
<feature type="compositionally biased region" description="Low complexity" evidence="1">
    <location>
        <begin position="62"/>
        <end position="81"/>
    </location>
</feature>
<organism evidence="2 3">
    <name type="scientific">Acidovorax facilis</name>
    <dbReference type="NCBI Taxonomy" id="12917"/>
    <lineage>
        <taxon>Bacteria</taxon>
        <taxon>Pseudomonadati</taxon>
        <taxon>Pseudomonadota</taxon>
        <taxon>Betaproteobacteria</taxon>
        <taxon>Burkholderiales</taxon>
        <taxon>Comamonadaceae</taxon>
        <taxon>Acidovorax</taxon>
    </lineage>
</organism>
<feature type="region of interest" description="Disordered" evidence="1">
    <location>
        <begin position="58"/>
        <end position="91"/>
    </location>
</feature>
<evidence type="ECO:0000313" key="3">
    <source>
        <dbReference type="Proteomes" id="UP001595693"/>
    </source>
</evidence>
<accession>A0ABV8DGH4</accession>
<dbReference type="GO" id="GO:0016787">
    <property type="term" value="F:hydrolase activity"/>
    <property type="evidence" value="ECO:0007669"/>
    <property type="project" value="UniProtKB-KW"/>
</dbReference>
<keyword evidence="2" id="KW-0378">Hydrolase</keyword>
<gene>
    <name evidence="2" type="ORF">ACFOW3_23625</name>
</gene>